<evidence type="ECO:0000256" key="3">
    <source>
        <dbReference type="ARBA" id="ARBA00022552"/>
    </source>
</evidence>
<dbReference type="InterPro" id="IPR001247">
    <property type="entry name" value="ExoRNase_PH_dom1"/>
</dbReference>
<dbReference type="EnsemblMetazoa" id="tetur30g00160.1">
    <property type="protein sequence ID" value="tetur30g00160.1"/>
    <property type="gene ID" value="tetur30g00160"/>
</dbReference>
<dbReference type="GO" id="GO:0000176">
    <property type="term" value="C:nuclear exosome (RNase complex)"/>
    <property type="evidence" value="ECO:0007669"/>
    <property type="project" value="TreeGrafter"/>
</dbReference>
<dbReference type="PANTHER" id="PTHR11953:SF1">
    <property type="entry name" value="EXOSOME COMPLEX COMPONENT RRP46"/>
    <property type="match status" value="1"/>
</dbReference>
<dbReference type="SUPFAM" id="SSF55666">
    <property type="entry name" value="Ribonuclease PH domain 2-like"/>
    <property type="match status" value="1"/>
</dbReference>
<dbReference type="STRING" id="32264.T1L0C6"/>
<dbReference type="eggNOG" id="KOG1069">
    <property type="taxonomic scope" value="Eukaryota"/>
</dbReference>
<dbReference type="Pfam" id="PF01138">
    <property type="entry name" value="RNase_PH"/>
    <property type="match status" value="1"/>
</dbReference>
<dbReference type="GO" id="GO:0016075">
    <property type="term" value="P:rRNA catabolic process"/>
    <property type="evidence" value="ECO:0007669"/>
    <property type="project" value="TreeGrafter"/>
</dbReference>
<comment type="subcellular location">
    <subcellularLocation>
        <location evidence="1">Nucleus</location>
    </subcellularLocation>
</comment>
<evidence type="ECO:0000259" key="7">
    <source>
        <dbReference type="Pfam" id="PF03725"/>
    </source>
</evidence>
<dbReference type="HOGENOM" id="CLU_063514_2_3_1"/>
<dbReference type="Proteomes" id="UP000015104">
    <property type="component" value="Unassembled WGS sequence"/>
</dbReference>
<reference evidence="8" key="2">
    <citation type="submission" date="2015-06" db="UniProtKB">
        <authorList>
            <consortium name="EnsemblMetazoa"/>
        </authorList>
    </citation>
    <scope>IDENTIFICATION</scope>
</reference>
<comment type="similarity">
    <text evidence="2">Belongs to the RNase PH family.</text>
</comment>
<proteinExistence type="inferred from homology"/>
<dbReference type="InterPro" id="IPR015847">
    <property type="entry name" value="ExoRNase_PH_dom2"/>
</dbReference>
<organism evidence="8 9">
    <name type="scientific">Tetranychus urticae</name>
    <name type="common">Two-spotted spider mite</name>
    <dbReference type="NCBI Taxonomy" id="32264"/>
    <lineage>
        <taxon>Eukaryota</taxon>
        <taxon>Metazoa</taxon>
        <taxon>Ecdysozoa</taxon>
        <taxon>Arthropoda</taxon>
        <taxon>Chelicerata</taxon>
        <taxon>Arachnida</taxon>
        <taxon>Acari</taxon>
        <taxon>Acariformes</taxon>
        <taxon>Trombidiformes</taxon>
        <taxon>Prostigmata</taxon>
        <taxon>Eleutherengona</taxon>
        <taxon>Raphignathae</taxon>
        <taxon>Tetranychoidea</taxon>
        <taxon>Tetranychidae</taxon>
        <taxon>Tetranychus</taxon>
    </lineage>
</organism>
<dbReference type="GO" id="GO:0006364">
    <property type="term" value="P:rRNA processing"/>
    <property type="evidence" value="ECO:0007669"/>
    <property type="project" value="UniProtKB-KW"/>
</dbReference>
<dbReference type="GO" id="GO:0000177">
    <property type="term" value="C:cytoplasmic exosome (RNase complex)"/>
    <property type="evidence" value="ECO:0007669"/>
    <property type="project" value="TreeGrafter"/>
</dbReference>
<dbReference type="InterPro" id="IPR036345">
    <property type="entry name" value="ExoRNase_PH_dom2_sf"/>
</dbReference>
<feature type="domain" description="Exoribonuclease phosphorolytic" evidence="6">
    <location>
        <begin position="5"/>
        <end position="123"/>
    </location>
</feature>
<dbReference type="PANTHER" id="PTHR11953">
    <property type="entry name" value="EXOSOME COMPLEX COMPONENT"/>
    <property type="match status" value="1"/>
</dbReference>
<dbReference type="Gene3D" id="3.30.230.70">
    <property type="entry name" value="GHMP Kinase, N-terminal domain"/>
    <property type="match status" value="1"/>
</dbReference>
<dbReference type="GO" id="GO:0071051">
    <property type="term" value="P:poly(A)-dependent snoRNA 3'-end processing"/>
    <property type="evidence" value="ECO:0007669"/>
    <property type="project" value="TreeGrafter"/>
</dbReference>
<dbReference type="GO" id="GO:0003723">
    <property type="term" value="F:RNA binding"/>
    <property type="evidence" value="ECO:0007669"/>
    <property type="project" value="TreeGrafter"/>
</dbReference>
<dbReference type="InterPro" id="IPR027408">
    <property type="entry name" value="PNPase/RNase_PH_dom_sf"/>
</dbReference>
<dbReference type="Pfam" id="PF03725">
    <property type="entry name" value="RNase_PH_C"/>
    <property type="match status" value="1"/>
</dbReference>
<dbReference type="GO" id="GO:0034475">
    <property type="term" value="P:U4 snRNA 3'-end processing"/>
    <property type="evidence" value="ECO:0007669"/>
    <property type="project" value="TreeGrafter"/>
</dbReference>
<protein>
    <submittedName>
        <fullName evidence="8">Uncharacterized protein</fullName>
    </submittedName>
</protein>
<dbReference type="AlphaFoldDB" id="T1L0C6"/>
<evidence type="ECO:0000256" key="5">
    <source>
        <dbReference type="ARBA" id="ARBA00023242"/>
    </source>
</evidence>
<feature type="domain" description="Exoribonuclease phosphorolytic" evidence="7">
    <location>
        <begin position="126"/>
        <end position="188"/>
    </location>
</feature>
<evidence type="ECO:0000256" key="1">
    <source>
        <dbReference type="ARBA" id="ARBA00004123"/>
    </source>
</evidence>
<dbReference type="CDD" id="cd11372">
    <property type="entry name" value="RNase_PH_RRP46"/>
    <property type="match status" value="1"/>
</dbReference>
<keyword evidence="3" id="KW-0698">rRNA processing</keyword>
<name>T1L0C6_TETUR</name>
<accession>T1L0C6</accession>
<dbReference type="GO" id="GO:0005730">
    <property type="term" value="C:nucleolus"/>
    <property type="evidence" value="ECO:0007669"/>
    <property type="project" value="TreeGrafter"/>
</dbReference>
<keyword evidence="4" id="KW-0271">Exosome</keyword>
<dbReference type="GO" id="GO:0071028">
    <property type="term" value="P:nuclear mRNA surveillance"/>
    <property type="evidence" value="ECO:0007669"/>
    <property type="project" value="TreeGrafter"/>
</dbReference>
<evidence type="ECO:0000313" key="9">
    <source>
        <dbReference type="Proteomes" id="UP000015104"/>
    </source>
</evidence>
<evidence type="ECO:0000259" key="6">
    <source>
        <dbReference type="Pfam" id="PF01138"/>
    </source>
</evidence>
<dbReference type="SUPFAM" id="SSF54211">
    <property type="entry name" value="Ribosomal protein S5 domain 2-like"/>
    <property type="match status" value="1"/>
</dbReference>
<dbReference type="EMBL" id="CAEY01000863">
    <property type="status" value="NOT_ANNOTATED_CDS"/>
    <property type="molecule type" value="Genomic_DNA"/>
</dbReference>
<reference evidence="9" key="1">
    <citation type="submission" date="2011-08" db="EMBL/GenBank/DDBJ databases">
        <authorList>
            <person name="Rombauts S."/>
        </authorList>
    </citation>
    <scope>NUCLEOTIDE SEQUENCE</scope>
    <source>
        <strain evidence="9">London</strain>
    </source>
</reference>
<keyword evidence="9" id="KW-1185">Reference proteome</keyword>
<keyword evidence="5" id="KW-0539">Nucleus</keyword>
<evidence type="ECO:0000256" key="4">
    <source>
        <dbReference type="ARBA" id="ARBA00022835"/>
    </source>
</evidence>
<evidence type="ECO:0000256" key="2">
    <source>
        <dbReference type="ARBA" id="ARBA00006678"/>
    </source>
</evidence>
<evidence type="ECO:0000313" key="8">
    <source>
        <dbReference type="EnsemblMetazoa" id="tetur30g00160.1"/>
    </source>
</evidence>
<dbReference type="InterPro" id="IPR020568">
    <property type="entry name" value="Ribosomal_Su5_D2-typ_SF"/>
</dbReference>
<dbReference type="InterPro" id="IPR050080">
    <property type="entry name" value="RNase_PH"/>
</dbReference>
<sequence length="211" mass="23320">MAPKLRDLIITYNNLANPDGSALFCQGNTIVQAYVFGPVDVSNSKERSEKASLFVTFKPKNSYEIRKELYENYIRTVLETIIHLDMHPRTSISVILQEMQDDGCLLSAAVNSACCALLDAGIPMKCMIASVTSCISVDAIQLDPNKEASQKSDGSIVLTFESSKNGIISVTSEGELTFDNIKEAIKLGCLASKEIYDFYHKSMKKRFLINS</sequence>